<dbReference type="Proteomes" id="UP000297966">
    <property type="component" value="Unassembled WGS sequence"/>
</dbReference>
<organism evidence="1 2">
    <name type="scientific">Bradyrhizobium niftali</name>
    <dbReference type="NCBI Taxonomy" id="2560055"/>
    <lineage>
        <taxon>Bacteria</taxon>
        <taxon>Pseudomonadati</taxon>
        <taxon>Pseudomonadota</taxon>
        <taxon>Alphaproteobacteria</taxon>
        <taxon>Hyphomicrobiales</taxon>
        <taxon>Nitrobacteraceae</taxon>
        <taxon>Bradyrhizobium</taxon>
    </lineage>
</organism>
<dbReference type="RefSeq" id="WP_135176834.1">
    <property type="nucleotide sequence ID" value="NZ_SPQT01000018.1"/>
</dbReference>
<evidence type="ECO:0000313" key="2">
    <source>
        <dbReference type="Proteomes" id="UP000297966"/>
    </source>
</evidence>
<gene>
    <name evidence="1" type="ORF">E4K65_27825</name>
</gene>
<sequence length="67" mass="7307">MAQQVLGGLADNASLEGRDGSEAELTFDHLLRVYFARLLVGEFPAMSDVSRSLELPSAPRNSRSRSN</sequence>
<protein>
    <submittedName>
        <fullName evidence="1">Uncharacterized protein</fullName>
    </submittedName>
</protein>
<dbReference type="EMBL" id="SPQT01000018">
    <property type="protein sequence ID" value="TFV44493.1"/>
    <property type="molecule type" value="Genomic_DNA"/>
</dbReference>
<reference evidence="1 2" key="1">
    <citation type="submission" date="2019-03" db="EMBL/GenBank/DDBJ databases">
        <title>Bradyrhizobium diversity isolated from nodules of Chamaecrista fasciculata.</title>
        <authorList>
            <person name="Klepa M.S."/>
            <person name="Urquiaga M.O."/>
            <person name="Hungria M."/>
            <person name="Delamuta J.R."/>
        </authorList>
    </citation>
    <scope>NUCLEOTIDE SEQUENCE [LARGE SCALE GENOMIC DNA]</scope>
    <source>
        <strain evidence="1 2">CNPSo 3448</strain>
    </source>
</reference>
<dbReference type="AlphaFoldDB" id="A0A4Y9LR42"/>
<proteinExistence type="predicted"/>
<comment type="caution">
    <text evidence="1">The sequence shown here is derived from an EMBL/GenBank/DDBJ whole genome shotgun (WGS) entry which is preliminary data.</text>
</comment>
<accession>A0A4Y9LR42</accession>
<keyword evidence="2" id="KW-1185">Reference proteome</keyword>
<evidence type="ECO:0000313" key="1">
    <source>
        <dbReference type="EMBL" id="TFV44493.1"/>
    </source>
</evidence>
<name>A0A4Y9LR42_9BRAD</name>